<evidence type="ECO:0000313" key="2">
    <source>
        <dbReference type="Proteomes" id="UP001163324"/>
    </source>
</evidence>
<comment type="caution">
    <text evidence="1">The sequence shown here is derived from an EMBL/GenBank/DDBJ whole genome shotgun (WGS) entry which is preliminary data.</text>
</comment>
<reference evidence="1" key="1">
    <citation type="submission" date="2022-10" db="EMBL/GenBank/DDBJ databases">
        <title>Complete Genome of Trichothecium roseum strain YXFP-22015, a Plant Pathogen Isolated from Citrus.</title>
        <authorList>
            <person name="Wang Y."/>
            <person name="Zhu L."/>
        </authorList>
    </citation>
    <scope>NUCLEOTIDE SEQUENCE</scope>
    <source>
        <strain evidence="1">YXFP-22015</strain>
    </source>
</reference>
<name>A0ACC0V4K3_9HYPO</name>
<dbReference type="EMBL" id="CM047943">
    <property type="protein sequence ID" value="KAI9900829.1"/>
    <property type="molecule type" value="Genomic_DNA"/>
</dbReference>
<gene>
    <name evidence="1" type="ORF">N3K66_005091</name>
</gene>
<keyword evidence="2" id="KW-1185">Reference proteome</keyword>
<protein>
    <submittedName>
        <fullName evidence="1">Uncharacterized protein</fullName>
    </submittedName>
</protein>
<proteinExistence type="predicted"/>
<evidence type="ECO:0000313" key="1">
    <source>
        <dbReference type="EMBL" id="KAI9900829.1"/>
    </source>
</evidence>
<dbReference type="Proteomes" id="UP001163324">
    <property type="component" value="Chromosome 4"/>
</dbReference>
<sequence length="351" mass="39470">MPLIPGKMNNRIILGLMTFGYSEADGARITDLGTFNNILDVFQSRGYNELDTARMYCDKKQEAFTRETGWKDRGFTLATKIDYPIKPGDNSRDKVIESVEKSLQELGTNCVDLLYVHRPDRGTPFSETFEAVNELHKAGKFVNLGISNFAAFEVAEVAMMCKQNGWVCPTIYQGMYNCITRNIEHELFAACRRYGLDIVVYNPIAGGLFSGKIKSKDIVPKSGRFSDVNAAQGDAYRSRYFKETTFQALQLIEQAAEKHNLTVIEIALRWMVHHSGLKITDGNDGILIGISSVSQLEENLTHLEKGPLPDEVVQAVDQAWEVNRAESVPYWHGELEYTYNVREALFGKGAK</sequence>
<organism evidence="1 2">
    <name type="scientific">Trichothecium roseum</name>
    <dbReference type="NCBI Taxonomy" id="47278"/>
    <lineage>
        <taxon>Eukaryota</taxon>
        <taxon>Fungi</taxon>
        <taxon>Dikarya</taxon>
        <taxon>Ascomycota</taxon>
        <taxon>Pezizomycotina</taxon>
        <taxon>Sordariomycetes</taxon>
        <taxon>Hypocreomycetidae</taxon>
        <taxon>Hypocreales</taxon>
        <taxon>Hypocreales incertae sedis</taxon>
        <taxon>Trichothecium</taxon>
    </lineage>
</organism>
<accession>A0ACC0V4K3</accession>